<name>A0ABU5E6A5_9PROT</name>
<dbReference type="EMBL" id="JAXCLW010000001">
    <property type="protein sequence ID" value="MDY0881738.1"/>
    <property type="molecule type" value="Genomic_DNA"/>
</dbReference>
<dbReference type="Proteomes" id="UP001279642">
    <property type="component" value="Unassembled WGS sequence"/>
</dbReference>
<gene>
    <name evidence="1" type="ORF">SMD27_02685</name>
</gene>
<protein>
    <submittedName>
        <fullName evidence="1">Uncharacterized protein</fullName>
    </submittedName>
</protein>
<proteinExistence type="predicted"/>
<evidence type="ECO:0000313" key="2">
    <source>
        <dbReference type="Proteomes" id="UP001279642"/>
    </source>
</evidence>
<evidence type="ECO:0000313" key="1">
    <source>
        <dbReference type="EMBL" id="MDY0881738.1"/>
    </source>
</evidence>
<keyword evidence="2" id="KW-1185">Reference proteome</keyword>
<reference evidence="1 2" key="1">
    <citation type="journal article" date="2016" name="Antonie Van Leeuwenhoek">
        <title>Dongia soli sp. nov., isolated from soil from Dokdo, Korea.</title>
        <authorList>
            <person name="Kim D.U."/>
            <person name="Lee H."/>
            <person name="Kim H."/>
            <person name="Kim S.G."/>
            <person name="Ka J.O."/>
        </authorList>
    </citation>
    <scope>NUCLEOTIDE SEQUENCE [LARGE SCALE GENOMIC DNA]</scope>
    <source>
        <strain evidence="1 2">D78</strain>
    </source>
</reference>
<accession>A0ABU5E6A5</accession>
<sequence>MKEGEGRRDQQRATQLHTIRLELGRTRDFPQGTPDCGYEFVAPLNAEGHLDFEAFQQLKSHCRVHRFWVGELAQSGALLRLGRDHWVFSYEPGVDDDEPAFKFERHQFRPGEYVSITDHNGETLPFRIVSVEPFNP</sequence>
<organism evidence="1 2">
    <name type="scientific">Dongia soli</name>
    <dbReference type="NCBI Taxonomy" id="600628"/>
    <lineage>
        <taxon>Bacteria</taxon>
        <taxon>Pseudomonadati</taxon>
        <taxon>Pseudomonadota</taxon>
        <taxon>Alphaproteobacteria</taxon>
        <taxon>Rhodospirillales</taxon>
        <taxon>Dongiaceae</taxon>
        <taxon>Dongia</taxon>
    </lineage>
</organism>
<dbReference type="RefSeq" id="WP_320506789.1">
    <property type="nucleotide sequence ID" value="NZ_JAXCLW010000001.1"/>
</dbReference>
<comment type="caution">
    <text evidence="1">The sequence shown here is derived from an EMBL/GenBank/DDBJ whole genome shotgun (WGS) entry which is preliminary data.</text>
</comment>